<accession>A0AAD5G1Y4</accession>
<reference evidence="1" key="1">
    <citation type="submission" date="2022-06" db="EMBL/GenBank/DDBJ databases">
        <title>Uncovering the hologenomic basis of an extraordinary plant invasion.</title>
        <authorList>
            <person name="Bieker V.C."/>
            <person name="Martin M.D."/>
            <person name="Gilbert T."/>
            <person name="Hodgins K."/>
            <person name="Battlay P."/>
            <person name="Petersen B."/>
            <person name="Wilson J."/>
        </authorList>
    </citation>
    <scope>NUCLEOTIDE SEQUENCE</scope>
    <source>
        <strain evidence="1">AA19_3_7</strain>
        <tissue evidence="1">Leaf</tissue>
    </source>
</reference>
<comment type="caution">
    <text evidence="1">The sequence shown here is derived from an EMBL/GenBank/DDBJ whole genome shotgun (WGS) entry which is preliminary data.</text>
</comment>
<name>A0AAD5G1Y4_AMBAR</name>
<feature type="non-terminal residue" evidence="1">
    <location>
        <position position="148"/>
    </location>
</feature>
<organism evidence="1 2">
    <name type="scientific">Ambrosia artemisiifolia</name>
    <name type="common">Common ragweed</name>
    <dbReference type="NCBI Taxonomy" id="4212"/>
    <lineage>
        <taxon>Eukaryota</taxon>
        <taxon>Viridiplantae</taxon>
        <taxon>Streptophyta</taxon>
        <taxon>Embryophyta</taxon>
        <taxon>Tracheophyta</taxon>
        <taxon>Spermatophyta</taxon>
        <taxon>Magnoliopsida</taxon>
        <taxon>eudicotyledons</taxon>
        <taxon>Gunneridae</taxon>
        <taxon>Pentapetalae</taxon>
        <taxon>asterids</taxon>
        <taxon>campanulids</taxon>
        <taxon>Asterales</taxon>
        <taxon>Asteraceae</taxon>
        <taxon>Asteroideae</taxon>
        <taxon>Heliantheae alliance</taxon>
        <taxon>Heliantheae</taxon>
        <taxon>Ambrosia</taxon>
    </lineage>
</organism>
<protein>
    <submittedName>
        <fullName evidence="1">Uncharacterized protein</fullName>
    </submittedName>
</protein>
<gene>
    <name evidence="1" type="ORF">M8C21_001231</name>
</gene>
<sequence>PYYNIILFFSFSTAVGFVKWRFIPTTISYCILSFLLSAPTRQQEDKTCSPSLCLRTEDRRDNITKQTTVVSSSSSHNRRLRLLVLLLFLRQEEQEHSSRLYLGSDGIQRWFRSTVCDQGHPKVRYGTFKGLAARVSPILTSPSVSTSP</sequence>
<dbReference type="EMBL" id="JAMZMK010012056">
    <property type="protein sequence ID" value="KAI7725127.1"/>
    <property type="molecule type" value="Genomic_DNA"/>
</dbReference>
<proteinExistence type="predicted"/>
<dbReference type="AlphaFoldDB" id="A0AAD5G1Y4"/>
<dbReference type="Proteomes" id="UP001206925">
    <property type="component" value="Unassembled WGS sequence"/>
</dbReference>
<evidence type="ECO:0000313" key="2">
    <source>
        <dbReference type="Proteomes" id="UP001206925"/>
    </source>
</evidence>
<evidence type="ECO:0000313" key="1">
    <source>
        <dbReference type="EMBL" id="KAI7725127.1"/>
    </source>
</evidence>
<keyword evidence="2" id="KW-1185">Reference proteome</keyword>